<evidence type="ECO:0000313" key="2">
    <source>
        <dbReference type="Proteomes" id="UP000887013"/>
    </source>
</evidence>
<sequence length="118" mass="13644">MAMDQTFEYLDSKRSDAKLKIEWTIAVRKRMNLCCCCLSLPRGPSMVSQYAEAKSQDNLSCFKTHLRFSLITPEKYWGMEMISDNRKHVLSLHLFCIQTGHTEVNHAPKSTDRKQSAE</sequence>
<reference evidence="1" key="1">
    <citation type="submission" date="2020-08" db="EMBL/GenBank/DDBJ databases">
        <title>Multicomponent nature underlies the extraordinary mechanical properties of spider dragline silk.</title>
        <authorList>
            <person name="Kono N."/>
            <person name="Nakamura H."/>
            <person name="Mori M."/>
            <person name="Yoshida Y."/>
            <person name="Ohtoshi R."/>
            <person name="Malay A.D."/>
            <person name="Moran D.A.P."/>
            <person name="Tomita M."/>
            <person name="Numata K."/>
            <person name="Arakawa K."/>
        </authorList>
    </citation>
    <scope>NUCLEOTIDE SEQUENCE</scope>
</reference>
<dbReference type="AlphaFoldDB" id="A0A8X6Q746"/>
<proteinExistence type="predicted"/>
<evidence type="ECO:0000313" key="1">
    <source>
        <dbReference type="EMBL" id="GFT99209.1"/>
    </source>
</evidence>
<name>A0A8X6Q746_NEPPI</name>
<gene>
    <name evidence="1" type="ORF">NPIL_535031</name>
</gene>
<dbReference type="Proteomes" id="UP000887013">
    <property type="component" value="Unassembled WGS sequence"/>
</dbReference>
<accession>A0A8X6Q746</accession>
<comment type="caution">
    <text evidence="1">The sequence shown here is derived from an EMBL/GenBank/DDBJ whole genome shotgun (WGS) entry which is preliminary data.</text>
</comment>
<dbReference type="EMBL" id="BMAW01122516">
    <property type="protein sequence ID" value="GFT99209.1"/>
    <property type="molecule type" value="Genomic_DNA"/>
</dbReference>
<organism evidence="1 2">
    <name type="scientific">Nephila pilipes</name>
    <name type="common">Giant wood spider</name>
    <name type="synonym">Nephila maculata</name>
    <dbReference type="NCBI Taxonomy" id="299642"/>
    <lineage>
        <taxon>Eukaryota</taxon>
        <taxon>Metazoa</taxon>
        <taxon>Ecdysozoa</taxon>
        <taxon>Arthropoda</taxon>
        <taxon>Chelicerata</taxon>
        <taxon>Arachnida</taxon>
        <taxon>Araneae</taxon>
        <taxon>Araneomorphae</taxon>
        <taxon>Entelegynae</taxon>
        <taxon>Araneoidea</taxon>
        <taxon>Nephilidae</taxon>
        <taxon>Nephila</taxon>
    </lineage>
</organism>
<keyword evidence="2" id="KW-1185">Reference proteome</keyword>
<protein>
    <submittedName>
        <fullName evidence="1">Uncharacterized protein</fullName>
    </submittedName>
</protein>